<evidence type="ECO:0000256" key="12">
    <source>
        <dbReference type="ARBA" id="ARBA00043748"/>
    </source>
</evidence>
<reference evidence="18" key="1">
    <citation type="submission" date="2020-11" db="EMBL/GenBank/DDBJ databases">
        <authorList>
            <consortium name="DOE Joint Genome Institute"/>
            <person name="Ahrendt S."/>
            <person name="Riley R."/>
            <person name="Andreopoulos W."/>
            <person name="Labutti K."/>
            <person name="Pangilinan J."/>
            <person name="Ruiz-Duenas F.J."/>
            <person name="Barrasa J.M."/>
            <person name="Sanchez-Garcia M."/>
            <person name="Camarero S."/>
            <person name="Miyauchi S."/>
            <person name="Serrano A."/>
            <person name="Linde D."/>
            <person name="Babiker R."/>
            <person name="Drula E."/>
            <person name="Ayuso-Fernandez I."/>
            <person name="Pacheco R."/>
            <person name="Padilla G."/>
            <person name="Ferreira P."/>
            <person name="Barriuso J."/>
            <person name="Kellner H."/>
            <person name="Castanera R."/>
            <person name="Alfaro M."/>
            <person name="Ramirez L."/>
            <person name="Pisabarro A.G."/>
            <person name="Kuo A."/>
            <person name="Tritt A."/>
            <person name="Lipzen A."/>
            <person name="He G."/>
            <person name="Yan M."/>
            <person name="Ng V."/>
            <person name="Cullen D."/>
            <person name="Martin F."/>
            <person name="Rosso M.-N."/>
            <person name="Henrissat B."/>
            <person name="Hibbett D."/>
            <person name="Martinez A.T."/>
            <person name="Grigoriev I.V."/>
        </authorList>
    </citation>
    <scope>NUCLEOTIDE SEQUENCE</scope>
    <source>
        <strain evidence="18">CBS 247.69</strain>
    </source>
</reference>
<evidence type="ECO:0000256" key="3">
    <source>
        <dbReference type="ARBA" id="ARBA00022525"/>
    </source>
</evidence>
<evidence type="ECO:0000256" key="16">
    <source>
        <dbReference type="PIRSR" id="PIRSR000894-1"/>
    </source>
</evidence>
<dbReference type="AlphaFoldDB" id="A0A9P6CIV6"/>
<evidence type="ECO:0000256" key="4">
    <source>
        <dbReference type="ARBA" id="ARBA00022801"/>
    </source>
</evidence>
<dbReference type="GO" id="GO:0016158">
    <property type="term" value="F:inositol hexakisphosphate 3-phosphatase activity"/>
    <property type="evidence" value="ECO:0007669"/>
    <property type="project" value="UniProtKB-EC"/>
</dbReference>
<keyword evidence="5 17" id="KW-1015">Disulfide bond</keyword>
<evidence type="ECO:0000256" key="17">
    <source>
        <dbReference type="PIRSR" id="PIRSR000894-2"/>
    </source>
</evidence>
<gene>
    <name evidence="18" type="ORF">BDZ94DRAFT_1163530</name>
</gene>
<name>A0A9P6CIV6_9AGAR</name>
<dbReference type="OrthoDB" id="6509975at2759"/>
<dbReference type="CDD" id="cd07061">
    <property type="entry name" value="HP_HAP_like"/>
    <property type="match status" value="1"/>
</dbReference>
<dbReference type="PANTHER" id="PTHR20963:SF24">
    <property type="entry name" value="3-PHYTASE B"/>
    <property type="match status" value="1"/>
</dbReference>
<evidence type="ECO:0000313" key="18">
    <source>
        <dbReference type="EMBL" id="KAF9463690.1"/>
    </source>
</evidence>
<organism evidence="18 19">
    <name type="scientific">Collybia nuda</name>
    <dbReference type="NCBI Taxonomy" id="64659"/>
    <lineage>
        <taxon>Eukaryota</taxon>
        <taxon>Fungi</taxon>
        <taxon>Dikarya</taxon>
        <taxon>Basidiomycota</taxon>
        <taxon>Agaricomycotina</taxon>
        <taxon>Agaricomycetes</taxon>
        <taxon>Agaricomycetidae</taxon>
        <taxon>Agaricales</taxon>
        <taxon>Tricholomatineae</taxon>
        <taxon>Clitocybaceae</taxon>
        <taxon>Collybia</taxon>
    </lineage>
</organism>
<dbReference type="EMBL" id="MU150260">
    <property type="protein sequence ID" value="KAF9463690.1"/>
    <property type="molecule type" value="Genomic_DNA"/>
</dbReference>
<comment type="caution">
    <text evidence="18">The sequence shown here is derived from an EMBL/GenBank/DDBJ whole genome shotgun (WGS) entry which is preliminary data.</text>
</comment>
<feature type="disulfide bond" evidence="17">
    <location>
        <begin position="168"/>
        <end position="408"/>
    </location>
</feature>
<evidence type="ECO:0000256" key="10">
    <source>
        <dbReference type="ARBA" id="ARBA00043675"/>
    </source>
</evidence>
<keyword evidence="19" id="KW-1185">Reference proteome</keyword>
<keyword evidence="6" id="KW-0325">Glycoprotein</keyword>
<feature type="active site" description="Proton donor" evidence="16">
    <location>
        <position position="308"/>
    </location>
</feature>
<dbReference type="Proteomes" id="UP000807353">
    <property type="component" value="Unassembled WGS sequence"/>
</dbReference>
<dbReference type="PROSITE" id="PS00778">
    <property type="entry name" value="HIS_ACID_PHOSPHAT_2"/>
    <property type="match status" value="1"/>
</dbReference>
<feature type="active site" description="Nucleophile" evidence="16">
    <location>
        <position position="44"/>
    </location>
</feature>
<feature type="disulfide bond" evidence="17">
    <location>
        <begin position="214"/>
        <end position="228"/>
    </location>
</feature>
<dbReference type="PIRSF" id="PIRSF000894">
    <property type="entry name" value="Acid_phosphatase"/>
    <property type="match status" value="1"/>
</dbReference>
<protein>
    <recommendedName>
        <fullName evidence="14">Phytase A</fullName>
    </recommendedName>
    <alternativeName>
        <fullName evidence="15">Histidine acid phosphatase phyA</fullName>
    </alternativeName>
    <alternativeName>
        <fullName evidence="8">Myo-inositol hexakisphosphate phosphohydrolase A</fullName>
    </alternativeName>
    <alternativeName>
        <fullName evidence="7">Myo-inositol-hexaphosphate 3-phosphohydrolase A</fullName>
    </alternativeName>
</protein>
<comment type="catalytic activity">
    <reaction evidence="11">
        <text>1D-myo-inositol 1,2,6-trisphosphate + H2O = 1D-myo-inositol 1,2-bisphosphate + phosphate</text>
        <dbReference type="Rhea" id="RHEA:77131"/>
        <dbReference type="ChEBI" id="CHEBI:15377"/>
        <dbReference type="ChEBI" id="CHEBI:43474"/>
        <dbReference type="ChEBI" id="CHEBI:195537"/>
        <dbReference type="ChEBI" id="CHEBI:195539"/>
    </reaction>
    <physiologicalReaction direction="left-to-right" evidence="11">
        <dbReference type="Rhea" id="RHEA:77132"/>
    </physiologicalReaction>
</comment>
<evidence type="ECO:0000256" key="5">
    <source>
        <dbReference type="ARBA" id="ARBA00023157"/>
    </source>
</evidence>
<dbReference type="InterPro" id="IPR033379">
    <property type="entry name" value="Acid_Pase_AS"/>
</dbReference>
<sequence>MSLGSSTPGSLEIQKSWAQYSPFFAAGKYEDPPEHCKVVQIQRHGARFPTAGPSAAIKAAVSKLQSAKVFTDPRLSFLENYTYDLGQDDLVPFGAQEFDAGRVHFHRYADIVSNGNIPFVRASSSERVVLSATNWTAGFATASSHAYNPKLSVILSEALNDTLDDSMCPNAGNSDAQTSRWLSDYGPPIAARLNTLAPGANLTSADAFSLLSLCPFDTVAKNSLSPFCAIFTPAEFQQFEYSGDLDKYYNTGYGQPLGPVQGVGYINELLARLTGKPVEDNTQTNRTLDSSPTTFPLNRTVYADFSHDNQMIAIYAALGLFSQTTPPDPSLPNPDRNWLASRLVPFSAQMITEKVVCGQSEYVRIFVNDARQPLEFCGAKEDGLCELGAFVASQSYARNDGSGDFEKCFD</sequence>
<evidence type="ECO:0000256" key="2">
    <source>
        <dbReference type="ARBA" id="ARBA00011245"/>
    </source>
</evidence>
<dbReference type="Gene3D" id="3.40.50.1240">
    <property type="entry name" value="Phosphoglycerate mutase-like"/>
    <property type="match status" value="1"/>
</dbReference>
<evidence type="ECO:0000313" key="19">
    <source>
        <dbReference type="Proteomes" id="UP000807353"/>
    </source>
</evidence>
<evidence type="ECO:0000256" key="8">
    <source>
        <dbReference type="ARBA" id="ARBA00042300"/>
    </source>
</evidence>
<proteinExistence type="predicted"/>
<dbReference type="InterPro" id="IPR016274">
    <property type="entry name" value="Histidine_acid_Pase_euk"/>
</dbReference>
<evidence type="ECO:0000256" key="6">
    <source>
        <dbReference type="ARBA" id="ARBA00023180"/>
    </source>
</evidence>
<evidence type="ECO:0000256" key="14">
    <source>
        <dbReference type="ARBA" id="ARBA00044106"/>
    </source>
</evidence>
<evidence type="ECO:0000256" key="7">
    <source>
        <dbReference type="ARBA" id="ARBA00041857"/>
    </source>
</evidence>
<dbReference type="InterPro" id="IPR029033">
    <property type="entry name" value="His_PPase_superfam"/>
</dbReference>
<accession>A0A9P6CIV6</accession>
<evidence type="ECO:0000256" key="15">
    <source>
        <dbReference type="ARBA" id="ARBA00044262"/>
    </source>
</evidence>
<dbReference type="GO" id="GO:0003993">
    <property type="term" value="F:acid phosphatase activity"/>
    <property type="evidence" value="ECO:0007669"/>
    <property type="project" value="TreeGrafter"/>
</dbReference>
<comment type="catalytic activity">
    <reaction evidence="9">
        <text>1D-myo-inositol 1,2,5,6-tetrakisphosphate + H2O = 1D-myo-inositol 1,2,6-trisphosphate + phosphate</text>
        <dbReference type="Rhea" id="RHEA:77119"/>
        <dbReference type="ChEBI" id="CHEBI:15377"/>
        <dbReference type="ChEBI" id="CHEBI:43474"/>
        <dbReference type="ChEBI" id="CHEBI:195535"/>
        <dbReference type="ChEBI" id="CHEBI:195537"/>
    </reaction>
    <physiologicalReaction direction="left-to-right" evidence="9">
        <dbReference type="Rhea" id="RHEA:77120"/>
    </physiologicalReaction>
</comment>
<evidence type="ECO:0000256" key="11">
    <source>
        <dbReference type="ARBA" id="ARBA00043721"/>
    </source>
</evidence>
<keyword evidence="4" id="KW-0378">Hydrolase</keyword>
<dbReference type="PANTHER" id="PTHR20963">
    <property type="entry name" value="MULTIPLE INOSITOL POLYPHOSPHATE PHOSPHATASE-RELATED"/>
    <property type="match status" value="1"/>
</dbReference>
<comment type="catalytic activity">
    <reaction evidence="10">
        <text>1D-myo-inositol 1,2-bisphosphate + H2O = 1D-myo-inositol 2-phosphate + phosphate</text>
        <dbReference type="Rhea" id="RHEA:77135"/>
        <dbReference type="ChEBI" id="CHEBI:15377"/>
        <dbReference type="ChEBI" id="CHEBI:43474"/>
        <dbReference type="ChEBI" id="CHEBI:84142"/>
        <dbReference type="ChEBI" id="CHEBI:195539"/>
    </reaction>
    <physiologicalReaction direction="left-to-right" evidence="10">
        <dbReference type="Rhea" id="RHEA:77136"/>
    </physiologicalReaction>
</comment>
<dbReference type="GO" id="GO:0005576">
    <property type="term" value="C:extracellular region"/>
    <property type="evidence" value="ECO:0007669"/>
    <property type="project" value="UniProtKB-SubCell"/>
</dbReference>
<evidence type="ECO:0000256" key="9">
    <source>
        <dbReference type="ARBA" id="ARBA00043670"/>
    </source>
</evidence>
<comment type="subunit">
    <text evidence="2">Monomer.</text>
</comment>
<dbReference type="InterPro" id="IPR000560">
    <property type="entry name" value="His_Pase_clade-2"/>
</dbReference>
<evidence type="ECO:0000256" key="13">
    <source>
        <dbReference type="ARBA" id="ARBA00043788"/>
    </source>
</evidence>
<keyword evidence="3" id="KW-0964">Secreted</keyword>
<feature type="disulfide bond" evidence="17">
    <location>
        <begin position="377"/>
        <end position="385"/>
    </location>
</feature>
<comment type="catalytic activity">
    <reaction evidence="13">
        <text>1D-myo-inositol hexakisphosphate + H2O = 1D-myo-inositol 1,2,4,5,6-pentakisphosphate + phosphate</text>
        <dbReference type="Rhea" id="RHEA:16989"/>
        <dbReference type="ChEBI" id="CHEBI:15377"/>
        <dbReference type="ChEBI" id="CHEBI:43474"/>
        <dbReference type="ChEBI" id="CHEBI:57798"/>
        <dbReference type="ChEBI" id="CHEBI:58130"/>
        <dbReference type="EC" id="3.1.3.8"/>
    </reaction>
    <physiologicalReaction direction="left-to-right" evidence="13">
        <dbReference type="Rhea" id="RHEA:16990"/>
    </physiologicalReaction>
</comment>
<feature type="disulfide bond" evidence="17">
    <location>
        <begin position="36"/>
        <end position="357"/>
    </location>
</feature>
<dbReference type="Pfam" id="PF00328">
    <property type="entry name" value="His_Phos_2"/>
    <property type="match status" value="1"/>
</dbReference>
<dbReference type="SUPFAM" id="SSF53254">
    <property type="entry name" value="Phosphoglycerate mutase-like"/>
    <property type="match status" value="1"/>
</dbReference>
<comment type="subcellular location">
    <subcellularLocation>
        <location evidence="1">Secreted</location>
    </subcellularLocation>
</comment>
<evidence type="ECO:0000256" key="1">
    <source>
        <dbReference type="ARBA" id="ARBA00004613"/>
    </source>
</evidence>
<comment type="catalytic activity">
    <reaction evidence="12">
        <text>1D-myo-inositol 1,2,4,5,6-pentakisphosphate + H2O = 1D-myo-inositol 1,2,5,6-tetrakisphosphate + phosphate</text>
        <dbReference type="Rhea" id="RHEA:77115"/>
        <dbReference type="ChEBI" id="CHEBI:15377"/>
        <dbReference type="ChEBI" id="CHEBI:43474"/>
        <dbReference type="ChEBI" id="CHEBI:57798"/>
        <dbReference type="ChEBI" id="CHEBI:195535"/>
    </reaction>
    <physiologicalReaction direction="left-to-right" evidence="12">
        <dbReference type="Rhea" id="RHEA:77116"/>
    </physiologicalReaction>
</comment>